<comment type="caution">
    <text evidence="1">The sequence shown here is derived from an EMBL/GenBank/DDBJ whole genome shotgun (WGS) entry which is preliminary data.</text>
</comment>
<gene>
    <name evidence="1" type="ORF">GCM10023332_11490</name>
</gene>
<dbReference type="PROSITE" id="PS51257">
    <property type="entry name" value="PROKAR_LIPOPROTEIN"/>
    <property type="match status" value="1"/>
</dbReference>
<dbReference type="Proteomes" id="UP001501323">
    <property type="component" value="Unassembled WGS sequence"/>
</dbReference>
<dbReference type="EMBL" id="BAABJY010000001">
    <property type="protein sequence ID" value="GAA4861158.1"/>
    <property type="molecule type" value="Genomic_DNA"/>
</dbReference>
<keyword evidence="2" id="KW-1185">Reference proteome</keyword>
<organism evidence="1 2">
    <name type="scientific">Luteimonas vadosa</name>
    <dbReference type="NCBI Taxonomy" id="1165507"/>
    <lineage>
        <taxon>Bacteria</taxon>
        <taxon>Pseudomonadati</taxon>
        <taxon>Pseudomonadota</taxon>
        <taxon>Gammaproteobacteria</taxon>
        <taxon>Lysobacterales</taxon>
        <taxon>Lysobacteraceae</taxon>
        <taxon>Luteimonas</taxon>
    </lineage>
</organism>
<proteinExistence type="predicted"/>
<evidence type="ECO:0000313" key="2">
    <source>
        <dbReference type="Proteomes" id="UP001501323"/>
    </source>
</evidence>
<name>A0ABP9DXK7_9GAMM</name>
<reference evidence="2" key="1">
    <citation type="journal article" date="2019" name="Int. J. Syst. Evol. Microbiol.">
        <title>The Global Catalogue of Microorganisms (GCM) 10K type strain sequencing project: providing services to taxonomists for standard genome sequencing and annotation.</title>
        <authorList>
            <consortium name="The Broad Institute Genomics Platform"/>
            <consortium name="The Broad Institute Genome Sequencing Center for Infectious Disease"/>
            <person name="Wu L."/>
            <person name="Ma J."/>
        </authorList>
    </citation>
    <scope>NUCLEOTIDE SEQUENCE [LARGE SCALE GENOMIC DNA]</scope>
    <source>
        <strain evidence="2">JCM 18392</strain>
    </source>
</reference>
<evidence type="ECO:0000313" key="1">
    <source>
        <dbReference type="EMBL" id="GAA4861158.1"/>
    </source>
</evidence>
<protein>
    <submittedName>
        <fullName evidence="1">Uncharacterized protein</fullName>
    </submittedName>
</protein>
<sequence>MTRRKASVLLFALAVVTCGYLSAWLSLTACAELTYTDIQQRGVVGTDLNDHRIPIKRSDVSASVVGPFVVETTYMVPGEFHGTVHHARFVTFFTRGFWLSRDMIHLI</sequence>
<accession>A0ABP9DXK7</accession>